<evidence type="ECO:0000256" key="7">
    <source>
        <dbReference type="ARBA" id="ARBA00022679"/>
    </source>
</evidence>
<evidence type="ECO:0000313" key="11">
    <source>
        <dbReference type="Proteomes" id="UP000806528"/>
    </source>
</evidence>
<name>A0ABR9P058_9ACTN</name>
<comment type="catalytic activity">
    <reaction evidence="9">
        <text>5,6-dimethylbenzimidazole + nicotinate beta-D-ribonucleotide = alpha-ribazole 5'-phosphate + nicotinate + H(+)</text>
        <dbReference type="Rhea" id="RHEA:11196"/>
        <dbReference type="ChEBI" id="CHEBI:15378"/>
        <dbReference type="ChEBI" id="CHEBI:15890"/>
        <dbReference type="ChEBI" id="CHEBI:32544"/>
        <dbReference type="ChEBI" id="CHEBI:57502"/>
        <dbReference type="ChEBI" id="CHEBI:57918"/>
        <dbReference type="EC" id="2.4.2.21"/>
    </reaction>
</comment>
<keyword evidence="5" id="KW-0169">Cobalamin biosynthesis</keyword>
<evidence type="ECO:0000256" key="4">
    <source>
        <dbReference type="ARBA" id="ARBA00015486"/>
    </source>
</evidence>
<dbReference type="Gene3D" id="3.40.50.10210">
    <property type="match status" value="1"/>
</dbReference>
<evidence type="ECO:0000256" key="5">
    <source>
        <dbReference type="ARBA" id="ARBA00022573"/>
    </source>
</evidence>
<dbReference type="Gene3D" id="1.10.1610.10">
    <property type="match status" value="1"/>
</dbReference>
<proteinExistence type="inferred from homology"/>
<protein>
    <recommendedName>
        <fullName evidence="4">Nicotinate-nucleotide--dimethylbenzimidazole phosphoribosyltransferase</fullName>
        <ecNumber evidence="3">2.4.2.21</ecNumber>
    </recommendedName>
    <alternativeName>
        <fullName evidence="8">N(1)-alpha-phosphoribosyltransferase</fullName>
    </alternativeName>
</protein>
<dbReference type="EMBL" id="JADBGI010000001">
    <property type="protein sequence ID" value="MBE2997217.1"/>
    <property type="molecule type" value="Genomic_DNA"/>
</dbReference>
<dbReference type="SUPFAM" id="SSF52733">
    <property type="entry name" value="Nicotinate mononucleotide:5,6-dimethylbenzimidazole phosphoribosyltransferase (CobT)"/>
    <property type="match status" value="1"/>
</dbReference>
<dbReference type="PANTHER" id="PTHR43463">
    <property type="entry name" value="NICOTINATE-NUCLEOTIDE--DIMETHYLBENZIMIDAZOLE PHOSPHORIBOSYLTRANSFERASE"/>
    <property type="match status" value="1"/>
</dbReference>
<reference evidence="10 11" key="1">
    <citation type="submission" date="2020-09" db="EMBL/GenBank/DDBJ databases">
        <title>Diversity and distribution of actinomycetes associated with coral in the coast of Hainan.</title>
        <authorList>
            <person name="Li F."/>
        </authorList>
    </citation>
    <scope>NUCLEOTIDE SEQUENCE [LARGE SCALE GENOMIC DNA]</scope>
    <source>
        <strain evidence="10 11">HNM0947</strain>
    </source>
</reference>
<dbReference type="RefSeq" id="WP_193119879.1">
    <property type="nucleotide sequence ID" value="NZ_JADBGI010000001.1"/>
</dbReference>
<dbReference type="Pfam" id="PF02277">
    <property type="entry name" value="DBI_PRT"/>
    <property type="match status" value="1"/>
</dbReference>
<organism evidence="10 11">
    <name type="scientific">Nocardiopsis coralli</name>
    <dbReference type="NCBI Taxonomy" id="2772213"/>
    <lineage>
        <taxon>Bacteria</taxon>
        <taxon>Bacillati</taxon>
        <taxon>Actinomycetota</taxon>
        <taxon>Actinomycetes</taxon>
        <taxon>Streptosporangiales</taxon>
        <taxon>Nocardiopsidaceae</taxon>
        <taxon>Nocardiopsis</taxon>
    </lineage>
</organism>
<dbReference type="Proteomes" id="UP000806528">
    <property type="component" value="Unassembled WGS sequence"/>
</dbReference>
<dbReference type="InterPro" id="IPR023195">
    <property type="entry name" value="Nict_dMeBzImd_PRibTrfase_N"/>
</dbReference>
<dbReference type="EC" id="2.4.2.21" evidence="3"/>
<comment type="similarity">
    <text evidence="2">Belongs to the CobT family.</text>
</comment>
<evidence type="ECO:0000256" key="2">
    <source>
        <dbReference type="ARBA" id="ARBA00007110"/>
    </source>
</evidence>
<evidence type="ECO:0000256" key="3">
    <source>
        <dbReference type="ARBA" id="ARBA00011991"/>
    </source>
</evidence>
<accession>A0ABR9P058</accession>
<evidence type="ECO:0000256" key="1">
    <source>
        <dbReference type="ARBA" id="ARBA00005049"/>
    </source>
</evidence>
<evidence type="ECO:0000313" key="10">
    <source>
        <dbReference type="EMBL" id="MBE2997217.1"/>
    </source>
</evidence>
<dbReference type="GO" id="GO:0016757">
    <property type="term" value="F:glycosyltransferase activity"/>
    <property type="evidence" value="ECO:0007669"/>
    <property type="project" value="UniProtKB-KW"/>
</dbReference>
<comment type="pathway">
    <text evidence="1">Nucleoside biosynthesis; alpha-ribazole biosynthesis; alpha-ribazole from 5,6-dimethylbenzimidazole: step 1/2.</text>
</comment>
<sequence length="323" mass="33119">MRQLTRARPPRSLGALDTLAEQVAVVLNDADTGPLPAVLSVTAADHGVARNEISRFSYGTTSSVFSLITSGDAPINHLAAHVPARVEAADFGLADTVRTREYKVANGTEDLSRRDAMSVEQARASILNGVAFAEERLLQDCSAVGVGEIGVGNTTSAAALTARLLGLSGTSVVGSGVGASPATVERKSRLVEVALQRTVNYPDDPLRLLAALGGFEICGNIGVILGAARAGRIIVLDGFITGVAAVLATRLCPAVAGYLVAAHRSAEPGHQFVLDELELRPLLDLGMRLGMASGAAVALGMINAVLAVCADTPAAAKVGLVTP</sequence>
<keyword evidence="11" id="KW-1185">Reference proteome</keyword>
<evidence type="ECO:0000256" key="8">
    <source>
        <dbReference type="ARBA" id="ARBA00030686"/>
    </source>
</evidence>
<evidence type="ECO:0000256" key="6">
    <source>
        <dbReference type="ARBA" id="ARBA00022676"/>
    </source>
</evidence>
<comment type="caution">
    <text evidence="10">The sequence shown here is derived from an EMBL/GenBank/DDBJ whole genome shotgun (WGS) entry which is preliminary data.</text>
</comment>
<evidence type="ECO:0000256" key="9">
    <source>
        <dbReference type="ARBA" id="ARBA00047340"/>
    </source>
</evidence>
<dbReference type="CDD" id="cd02439">
    <property type="entry name" value="DMB-PRT_CobT"/>
    <property type="match status" value="1"/>
</dbReference>
<keyword evidence="7" id="KW-0808">Transferase</keyword>
<gene>
    <name evidence="10" type="ORF">IDM40_00660</name>
</gene>
<dbReference type="PANTHER" id="PTHR43463:SF1">
    <property type="entry name" value="NICOTINATE-NUCLEOTIDE--DIMETHYLBENZIMIDAZOLE PHOSPHORIBOSYLTRANSFERASE"/>
    <property type="match status" value="1"/>
</dbReference>
<dbReference type="InterPro" id="IPR003200">
    <property type="entry name" value="Nict_dMeBzImd_PRibTrfase"/>
</dbReference>
<keyword evidence="6 10" id="KW-0328">Glycosyltransferase</keyword>
<dbReference type="InterPro" id="IPR036087">
    <property type="entry name" value="Nict_dMeBzImd_PRibTrfase_sf"/>
</dbReference>